<keyword evidence="2" id="KW-1185">Reference proteome</keyword>
<comment type="caution">
    <text evidence="1">The sequence shown here is derived from an EMBL/GenBank/DDBJ whole genome shotgun (WGS) entry which is preliminary data.</text>
</comment>
<sequence>MVSDNKAYIIGVGMTKFIKPRDTYGYEELGLEAAVKALLDATLNYDEIERAVAGYVYGDSTSGQRTLYQLGVTGIPIYNVNNNCSTGSTALAMGRDFVESGLADVVLCVGFEKMKPGSLGATFHDRTDPLDRFVTRLGDTFSPDVSPACQFFANAGDEYLRLHGPKNKTDGVDALARIAQINHAHSVNNPYSQFQDVYTLEQIKQSPKVFKQTTKLQCCPTSDGAAAAVVVSGRYLNKHPHLLAQAVEIAGQSLQTDGPTLFSGSAIDLVGYNMTKRAAEAVYKQGGVTPGDIQVYEVHDCFAPNELCVLDALGLCKPGGAIDLVNEGKITYDPADRAQTRYLVNPSGGLISKGHPLGATGLAQAAELVWHLRGLATNRALPHTRYCLQHNLGLGGAVVVTLYKRAAATETINAAHALADVKSKFGYNPAVEARHITSAQFETVRSRTSFDEFAVVGNRLAGGQEPHAKTAKL</sequence>
<dbReference type="EMBL" id="QVQA01000039">
    <property type="protein sequence ID" value="KAF5098975.1"/>
    <property type="molecule type" value="Genomic_DNA"/>
</dbReference>
<evidence type="ECO:0000313" key="1">
    <source>
        <dbReference type="EMBL" id="KAF5098975.1"/>
    </source>
</evidence>
<proteinExistence type="predicted"/>
<evidence type="ECO:0000313" key="2">
    <source>
        <dbReference type="Proteomes" id="UP000744676"/>
    </source>
</evidence>
<gene>
    <name evidence="1" type="ORF">D0Z00_001841</name>
</gene>
<dbReference type="Proteomes" id="UP000744676">
    <property type="component" value="Unassembled WGS sequence"/>
</dbReference>
<reference evidence="1 2" key="1">
    <citation type="journal article" date="2020" name="Front. Microbiol.">
        <title>Phenotypic and Genetic Characterization of the Cheese Ripening Yeast Geotrichum candidum.</title>
        <authorList>
            <person name="Perkins V."/>
            <person name="Vignola S."/>
            <person name="Lessard M.H."/>
            <person name="Plante P.L."/>
            <person name="Corbeil J."/>
            <person name="Dugat-Bony E."/>
            <person name="Frenette M."/>
            <person name="Labrie S."/>
        </authorList>
    </citation>
    <scope>NUCLEOTIDE SEQUENCE [LARGE SCALE GENOMIC DNA]</scope>
    <source>
        <strain evidence="1 2">LMA-1147</strain>
    </source>
</reference>
<name>A0ACB6V5T9_9ASCO</name>
<organism evidence="1 2">
    <name type="scientific">Geotrichum galactomycetum</name>
    <dbReference type="NCBI Taxonomy" id="27317"/>
    <lineage>
        <taxon>Eukaryota</taxon>
        <taxon>Fungi</taxon>
        <taxon>Dikarya</taxon>
        <taxon>Ascomycota</taxon>
        <taxon>Saccharomycotina</taxon>
        <taxon>Dipodascomycetes</taxon>
        <taxon>Dipodascales</taxon>
        <taxon>Dipodascaceae</taxon>
        <taxon>Geotrichum</taxon>
    </lineage>
</organism>
<protein>
    <submittedName>
        <fullName evidence="1">Uncharacterized protein</fullName>
    </submittedName>
</protein>
<accession>A0ACB6V5T9</accession>